<evidence type="ECO:0000313" key="2">
    <source>
        <dbReference type="Proteomes" id="UP000026915"/>
    </source>
</evidence>
<dbReference type="Gramene" id="EOY31198">
    <property type="protein sequence ID" value="EOY31198"/>
    <property type="gene ID" value="TCM_038171"/>
</dbReference>
<gene>
    <name evidence="1" type="ORF">TCM_038171</name>
</gene>
<proteinExistence type="predicted"/>
<accession>A0A061GP94</accession>
<protein>
    <submittedName>
        <fullName evidence="1">Uncharacterized protein</fullName>
    </submittedName>
</protein>
<dbReference type="AlphaFoldDB" id="A0A061GP94"/>
<dbReference type="Proteomes" id="UP000026915">
    <property type="component" value="Chromosome 9"/>
</dbReference>
<name>A0A061GP94_THECC</name>
<evidence type="ECO:0000313" key="1">
    <source>
        <dbReference type="EMBL" id="EOY31198.1"/>
    </source>
</evidence>
<keyword evidence="2" id="KW-1185">Reference proteome</keyword>
<reference evidence="1 2" key="1">
    <citation type="journal article" date="2013" name="Genome Biol.">
        <title>The genome sequence of the most widely cultivated cacao type and its use to identify candidate genes regulating pod color.</title>
        <authorList>
            <person name="Motamayor J.C."/>
            <person name="Mockaitis K."/>
            <person name="Schmutz J."/>
            <person name="Haiminen N."/>
            <person name="Iii D.L."/>
            <person name="Cornejo O."/>
            <person name="Findley S.D."/>
            <person name="Zheng P."/>
            <person name="Utro F."/>
            <person name="Royaert S."/>
            <person name="Saski C."/>
            <person name="Jenkins J."/>
            <person name="Podicheti R."/>
            <person name="Zhao M."/>
            <person name="Scheffler B.E."/>
            <person name="Stack J.C."/>
            <person name="Feltus F.A."/>
            <person name="Mustiga G.M."/>
            <person name="Amores F."/>
            <person name="Phillips W."/>
            <person name="Marelli J.P."/>
            <person name="May G.D."/>
            <person name="Shapiro H."/>
            <person name="Ma J."/>
            <person name="Bustamante C.D."/>
            <person name="Schnell R.J."/>
            <person name="Main D."/>
            <person name="Gilbert D."/>
            <person name="Parida L."/>
            <person name="Kuhn D.N."/>
        </authorList>
    </citation>
    <scope>NUCLEOTIDE SEQUENCE [LARGE SCALE GENOMIC DNA]</scope>
    <source>
        <strain evidence="2">cv. Matina 1-6</strain>
    </source>
</reference>
<sequence>MVKIKTGSWVGERPLINVVAYMGFMLNSIARVRDYIMPNGDWDKERLTASLPIEVVNQILCIIPPTLLASPDTSYWALSPSSTWTTLPLISGDTRRQEEILVGWTPPPKEWIAVNSDGAYKSAVRIASAV</sequence>
<organism evidence="1 2">
    <name type="scientific">Theobroma cacao</name>
    <name type="common">Cacao</name>
    <name type="synonym">Cocoa</name>
    <dbReference type="NCBI Taxonomy" id="3641"/>
    <lineage>
        <taxon>Eukaryota</taxon>
        <taxon>Viridiplantae</taxon>
        <taxon>Streptophyta</taxon>
        <taxon>Embryophyta</taxon>
        <taxon>Tracheophyta</taxon>
        <taxon>Spermatophyta</taxon>
        <taxon>Magnoliopsida</taxon>
        <taxon>eudicotyledons</taxon>
        <taxon>Gunneridae</taxon>
        <taxon>Pentapetalae</taxon>
        <taxon>rosids</taxon>
        <taxon>malvids</taxon>
        <taxon>Malvales</taxon>
        <taxon>Malvaceae</taxon>
        <taxon>Byttnerioideae</taxon>
        <taxon>Theobroma</taxon>
    </lineage>
</organism>
<dbReference type="HOGENOM" id="CLU_1941907_0_0_1"/>
<dbReference type="EMBL" id="CM001887">
    <property type="protein sequence ID" value="EOY31198.1"/>
    <property type="molecule type" value="Genomic_DNA"/>
</dbReference>
<dbReference type="InParanoid" id="A0A061GP94"/>